<keyword evidence="3" id="KW-1185">Reference proteome</keyword>
<feature type="signal peptide" evidence="1">
    <location>
        <begin position="1"/>
        <end position="27"/>
    </location>
</feature>
<dbReference type="Pfam" id="PF00194">
    <property type="entry name" value="Carb_anhydrase"/>
    <property type="match status" value="1"/>
</dbReference>
<evidence type="ECO:0000313" key="3">
    <source>
        <dbReference type="Proteomes" id="UP000813463"/>
    </source>
</evidence>
<feature type="chain" id="PRO_5045824194" evidence="1">
    <location>
        <begin position="28"/>
        <end position="281"/>
    </location>
</feature>
<reference evidence="4" key="2">
    <citation type="submission" date="2025-08" db="UniProtKB">
        <authorList>
            <consortium name="RefSeq"/>
        </authorList>
    </citation>
    <scope>IDENTIFICATION</scope>
    <source>
        <tissue evidence="4">Leaf</tissue>
    </source>
</reference>
<dbReference type="RefSeq" id="XP_056684933.1">
    <property type="nucleotide sequence ID" value="XM_056828955.1"/>
</dbReference>
<evidence type="ECO:0000313" key="4">
    <source>
        <dbReference type="RefSeq" id="XP_056684933.1"/>
    </source>
</evidence>
<dbReference type="PANTHER" id="PTHR18952">
    <property type="entry name" value="CARBONIC ANHYDRASE"/>
    <property type="match status" value="1"/>
</dbReference>
<evidence type="ECO:0000256" key="1">
    <source>
        <dbReference type="SAM" id="SignalP"/>
    </source>
</evidence>
<evidence type="ECO:0000259" key="2">
    <source>
        <dbReference type="PROSITE" id="PS51144"/>
    </source>
</evidence>
<sequence length="281" mass="31983">MISCSSLAIFVFCATLMLICALEFVSASEREDLFLNVDVDMDLPEYNYSETDKWGSIDPHYAVCSTGKRQSPIDIKTNDVFVFVNKTMQELTINYHVDNATLCTDGIDVKVLFNARGDLIIDGETYKLKQIHWHTPSEHRVNGVQYAAELHQLHAADDGKRAVVGVFFNCGKPDPVLTMLKPELDKLAKEPCQRKERKVDIPMFDSSFLKRRPRKYYRYPGSLTTPPCDENVIWNVLSEVETISKDQVEALKAPLREAYKIKNARPTQPLNGRKVQTYDGN</sequence>
<dbReference type="InterPro" id="IPR001148">
    <property type="entry name" value="CA_dom"/>
</dbReference>
<dbReference type="Proteomes" id="UP000813463">
    <property type="component" value="Chromosome 5"/>
</dbReference>
<proteinExistence type="predicted"/>
<reference evidence="3" key="1">
    <citation type="journal article" date="2021" name="Nat. Commun.">
        <title>Genomic analyses provide insights into spinach domestication and the genetic basis of agronomic traits.</title>
        <authorList>
            <person name="Cai X."/>
            <person name="Sun X."/>
            <person name="Xu C."/>
            <person name="Sun H."/>
            <person name="Wang X."/>
            <person name="Ge C."/>
            <person name="Zhang Z."/>
            <person name="Wang Q."/>
            <person name="Fei Z."/>
            <person name="Jiao C."/>
            <person name="Wang Q."/>
        </authorList>
    </citation>
    <scope>NUCLEOTIDE SEQUENCE [LARGE SCALE GENOMIC DNA]</scope>
    <source>
        <strain evidence="3">cv. Varoflay</strain>
    </source>
</reference>
<feature type="domain" description="Alpha-carbonic anhydrase" evidence="2">
    <location>
        <begin position="44"/>
        <end position="279"/>
    </location>
</feature>
<name>A0ABM3QNI6_SPIOL</name>
<dbReference type="InterPro" id="IPR023561">
    <property type="entry name" value="Carbonic_anhydrase_a-class"/>
</dbReference>
<dbReference type="SUPFAM" id="SSF51069">
    <property type="entry name" value="Carbonic anhydrase"/>
    <property type="match status" value="1"/>
</dbReference>
<dbReference type="SMART" id="SM01057">
    <property type="entry name" value="Carb_anhydrase"/>
    <property type="match status" value="1"/>
</dbReference>
<protein>
    <submittedName>
        <fullName evidence="4">Alpha carbonic anhydrase 1, chloroplastic-like</fullName>
    </submittedName>
</protein>
<dbReference type="PROSITE" id="PS51144">
    <property type="entry name" value="ALPHA_CA_2"/>
    <property type="match status" value="1"/>
</dbReference>
<dbReference type="Gene3D" id="3.10.200.10">
    <property type="entry name" value="Alpha carbonic anhydrase"/>
    <property type="match status" value="1"/>
</dbReference>
<dbReference type="GeneID" id="130461059"/>
<accession>A0ABM3QNI6</accession>
<dbReference type="InterPro" id="IPR036398">
    <property type="entry name" value="CA_dom_sf"/>
</dbReference>
<dbReference type="CDD" id="cd03124">
    <property type="entry name" value="alpha_CA_prokaryotic_like"/>
    <property type="match status" value="1"/>
</dbReference>
<dbReference type="PANTHER" id="PTHR18952:SF236">
    <property type="entry name" value="ALPHA CARBONIC ANHYDRASE 1, CHLOROPLASTIC"/>
    <property type="match status" value="1"/>
</dbReference>
<organism evidence="3 4">
    <name type="scientific">Spinacia oleracea</name>
    <name type="common">Spinach</name>
    <dbReference type="NCBI Taxonomy" id="3562"/>
    <lineage>
        <taxon>Eukaryota</taxon>
        <taxon>Viridiplantae</taxon>
        <taxon>Streptophyta</taxon>
        <taxon>Embryophyta</taxon>
        <taxon>Tracheophyta</taxon>
        <taxon>Spermatophyta</taxon>
        <taxon>Magnoliopsida</taxon>
        <taxon>eudicotyledons</taxon>
        <taxon>Gunneridae</taxon>
        <taxon>Pentapetalae</taxon>
        <taxon>Caryophyllales</taxon>
        <taxon>Chenopodiaceae</taxon>
        <taxon>Chenopodioideae</taxon>
        <taxon>Anserineae</taxon>
        <taxon>Spinacia</taxon>
    </lineage>
</organism>
<keyword evidence="1" id="KW-0732">Signal</keyword>
<gene>
    <name evidence="4" type="primary">LOC130461059</name>
</gene>
<dbReference type="InterPro" id="IPR041891">
    <property type="entry name" value="Alpha_CA_prokaryot-like"/>
</dbReference>